<sequence>MSAPPPPEIPDLQGTLFSFLGALLIGAFFSVCLFGANSLQTWYYYQHYPTDTVIMKYTVACVWILEAAHAVFICHAVYSYVVLGFGNMLVLSSTACEQKAGRSIRHCTSRNRPCRYAIAFMAGIMGYVQDNPATALSNHWIVAVAGIVFGTDKYADISRSWESLSTSSLALGAATDLMIALSLGYHLHHARSGITKTDKLINKLIFWAVNIGILTSIADFTVIALISAQHVKNIAFVAVYEVISNLYAASMLATLNIRQFTRDHVLDEHGTVIHLDSLPSHVKIKKSVTVVSDADFEREARGESRGNIPSVSLSNEDIGISSENKGSLRNGLTDEEVFHC</sequence>
<evidence type="ECO:0000313" key="2">
    <source>
        <dbReference type="Proteomes" id="UP000824881"/>
    </source>
</evidence>
<proteinExistence type="predicted"/>
<gene>
    <name evidence="1" type="ORF">CCMSSC00406_0006366</name>
</gene>
<protein>
    <submittedName>
        <fullName evidence="1">Uncharacterized protein</fullName>
    </submittedName>
</protein>
<name>A0ACB7IR32_PLECO</name>
<reference evidence="1 2" key="1">
    <citation type="journal article" date="2021" name="Appl. Environ. Microbiol.">
        <title>Genetic linkage and physical mapping for an oyster mushroom Pleurotus cornucopiae and QTL analysis for the trait cap color.</title>
        <authorList>
            <person name="Zhang Y."/>
            <person name="Gao W."/>
            <person name="Sonnenberg A."/>
            <person name="Chen Q."/>
            <person name="Zhang J."/>
            <person name="Huang C."/>
        </authorList>
    </citation>
    <scope>NUCLEOTIDE SEQUENCE [LARGE SCALE GENOMIC DNA]</scope>
    <source>
        <strain evidence="1">CCMSSC00406</strain>
    </source>
</reference>
<accession>A0ACB7IR32</accession>
<comment type="caution">
    <text evidence="1">The sequence shown here is derived from an EMBL/GenBank/DDBJ whole genome shotgun (WGS) entry which is preliminary data.</text>
</comment>
<keyword evidence="2" id="KW-1185">Reference proteome</keyword>
<organism evidence="1 2">
    <name type="scientific">Pleurotus cornucopiae</name>
    <name type="common">Cornucopia mushroom</name>
    <dbReference type="NCBI Taxonomy" id="5321"/>
    <lineage>
        <taxon>Eukaryota</taxon>
        <taxon>Fungi</taxon>
        <taxon>Dikarya</taxon>
        <taxon>Basidiomycota</taxon>
        <taxon>Agaricomycotina</taxon>
        <taxon>Agaricomycetes</taxon>
        <taxon>Agaricomycetidae</taxon>
        <taxon>Agaricales</taxon>
        <taxon>Pleurotineae</taxon>
        <taxon>Pleurotaceae</taxon>
        <taxon>Pleurotus</taxon>
    </lineage>
</organism>
<evidence type="ECO:0000313" key="1">
    <source>
        <dbReference type="EMBL" id="KAG9220301.1"/>
    </source>
</evidence>
<dbReference type="EMBL" id="WQMT02000007">
    <property type="protein sequence ID" value="KAG9220301.1"/>
    <property type="molecule type" value="Genomic_DNA"/>
</dbReference>
<dbReference type="Proteomes" id="UP000824881">
    <property type="component" value="Unassembled WGS sequence"/>
</dbReference>